<reference evidence="3" key="1">
    <citation type="journal article" date="2014" name="Science">
        <title>Ancient hybridizations among the ancestral genomes of bread wheat.</title>
        <authorList>
            <consortium name="International Wheat Genome Sequencing Consortium,"/>
            <person name="Marcussen T."/>
            <person name="Sandve S.R."/>
            <person name="Heier L."/>
            <person name="Spannagl M."/>
            <person name="Pfeifer M."/>
            <person name="Jakobsen K.S."/>
            <person name="Wulff B.B."/>
            <person name="Steuernagel B."/>
            <person name="Mayer K.F."/>
            <person name="Olsen O.A."/>
        </authorList>
    </citation>
    <scope>NUCLEOTIDE SEQUENCE [LARGE SCALE GENOMIC DNA]</scope>
    <source>
        <strain evidence="3">cv. AL8/78</strain>
    </source>
</reference>
<keyword evidence="3" id="KW-1185">Reference proteome</keyword>
<feature type="compositionally biased region" description="Gly residues" evidence="1">
    <location>
        <begin position="120"/>
        <end position="131"/>
    </location>
</feature>
<protein>
    <submittedName>
        <fullName evidence="2">Uncharacterized protein</fullName>
    </submittedName>
</protein>
<organism evidence="2 3">
    <name type="scientific">Aegilops tauschii subsp. strangulata</name>
    <name type="common">Goatgrass</name>
    <dbReference type="NCBI Taxonomy" id="200361"/>
    <lineage>
        <taxon>Eukaryota</taxon>
        <taxon>Viridiplantae</taxon>
        <taxon>Streptophyta</taxon>
        <taxon>Embryophyta</taxon>
        <taxon>Tracheophyta</taxon>
        <taxon>Spermatophyta</taxon>
        <taxon>Magnoliopsida</taxon>
        <taxon>Liliopsida</taxon>
        <taxon>Poales</taxon>
        <taxon>Poaceae</taxon>
        <taxon>BOP clade</taxon>
        <taxon>Pooideae</taxon>
        <taxon>Triticodae</taxon>
        <taxon>Triticeae</taxon>
        <taxon>Triticinae</taxon>
        <taxon>Aegilops</taxon>
    </lineage>
</organism>
<feature type="region of interest" description="Disordered" evidence="1">
    <location>
        <begin position="87"/>
        <end position="131"/>
    </location>
</feature>
<feature type="region of interest" description="Disordered" evidence="1">
    <location>
        <begin position="48"/>
        <end position="74"/>
    </location>
</feature>
<evidence type="ECO:0000256" key="1">
    <source>
        <dbReference type="SAM" id="MobiDB-lite"/>
    </source>
</evidence>
<dbReference type="Proteomes" id="UP000015105">
    <property type="component" value="Chromosome 6D"/>
</dbReference>
<accession>A0A453PF18</accession>
<evidence type="ECO:0000313" key="2">
    <source>
        <dbReference type="EnsemblPlants" id="AET6Gv20712200.4"/>
    </source>
</evidence>
<dbReference type="EnsemblPlants" id="AET6Gv20712200.4">
    <property type="protein sequence ID" value="AET6Gv20712200.4"/>
    <property type="gene ID" value="AET6Gv20712200"/>
</dbReference>
<dbReference type="Gramene" id="AET6Gv20712200.4">
    <property type="protein sequence ID" value="AET6Gv20712200.4"/>
    <property type="gene ID" value="AET6Gv20712200"/>
</dbReference>
<dbReference type="AlphaFoldDB" id="A0A453PF18"/>
<sequence length="131" mass="14674">MVIVLYRHEAQTIKTTCLVLCCTRCCTRFLVGNSSCGPLMFCSVCSGPSTSAQRRPVSEALQNSKGKEMQNEPPRTMDALFAQMKQQRMRVMPPQQSKAPTHVHQFNQQRRGQQQRRGRGGYGVRSGGGNR</sequence>
<reference evidence="3" key="2">
    <citation type="journal article" date="2017" name="Nat. Plants">
        <title>The Aegilops tauschii genome reveals multiple impacts of transposons.</title>
        <authorList>
            <person name="Zhao G."/>
            <person name="Zou C."/>
            <person name="Li K."/>
            <person name="Wang K."/>
            <person name="Li T."/>
            <person name="Gao L."/>
            <person name="Zhang X."/>
            <person name="Wang H."/>
            <person name="Yang Z."/>
            <person name="Liu X."/>
            <person name="Jiang W."/>
            <person name="Mao L."/>
            <person name="Kong X."/>
            <person name="Jiao Y."/>
            <person name="Jia J."/>
        </authorList>
    </citation>
    <scope>NUCLEOTIDE SEQUENCE [LARGE SCALE GENOMIC DNA]</scope>
    <source>
        <strain evidence="3">cv. AL8/78</strain>
    </source>
</reference>
<feature type="compositionally biased region" description="Polar residues" evidence="1">
    <location>
        <begin position="94"/>
        <end position="107"/>
    </location>
</feature>
<reference evidence="2" key="3">
    <citation type="journal article" date="2017" name="Nature">
        <title>Genome sequence of the progenitor of the wheat D genome Aegilops tauschii.</title>
        <authorList>
            <person name="Luo M.C."/>
            <person name="Gu Y.Q."/>
            <person name="Puiu D."/>
            <person name="Wang H."/>
            <person name="Twardziok S.O."/>
            <person name="Deal K.R."/>
            <person name="Huo N."/>
            <person name="Zhu T."/>
            <person name="Wang L."/>
            <person name="Wang Y."/>
            <person name="McGuire P.E."/>
            <person name="Liu S."/>
            <person name="Long H."/>
            <person name="Ramasamy R.K."/>
            <person name="Rodriguez J.C."/>
            <person name="Van S.L."/>
            <person name="Yuan L."/>
            <person name="Wang Z."/>
            <person name="Xia Z."/>
            <person name="Xiao L."/>
            <person name="Anderson O.D."/>
            <person name="Ouyang S."/>
            <person name="Liang Y."/>
            <person name="Zimin A.V."/>
            <person name="Pertea G."/>
            <person name="Qi P."/>
            <person name="Bennetzen J.L."/>
            <person name="Dai X."/>
            <person name="Dawson M.W."/>
            <person name="Muller H.G."/>
            <person name="Kugler K."/>
            <person name="Rivarola-Duarte L."/>
            <person name="Spannagl M."/>
            <person name="Mayer K.F.X."/>
            <person name="Lu F.H."/>
            <person name="Bevan M.W."/>
            <person name="Leroy P."/>
            <person name="Li P."/>
            <person name="You F.M."/>
            <person name="Sun Q."/>
            <person name="Liu Z."/>
            <person name="Lyons E."/>
            <person name="Wicker T."/>
            <person name="Salzberg S.L."/>
            <person name="Devos K.M."/>
            <person name="Dvorak J."/>
        </authorList>
    </citation>
    <scope>NUCLEOTIDE SEQUENCE [LARGE SCALE GENOMIC DNA]</scope>
    <source>
        <strain evidence="2">cv. AL8/78</strain>
    </source>
</reference>
<evidence type="ECO:0000313" key="3">
    <source>
        <dbReference type="Proteomes" id="UP000015105"/>
    </source>
</evidence>
<reference evidence="2" key="5">
    <citation type="journal article" date="2021" name="G3 (Bethesda)">
        <title>Aegilops tauschii genome assembly Aet v5.0 features greater sequence contiguity and improved annotation.</title>
        <authorList>
            <person name="Wang L."/>
            <person name="Zhu T."/>
            <person name="Rodriguez J.C."/>
            <person name="Deal K.R."/>
            <person name="Dubcovsky J."/>
            <person name="McGuire P.E."/>
            <person name="Lux T."/>
            <person name="Spannagl M."/>
            <person name="Mayer K.F.X."/>
            <person name="Baldrich P."/>
            <person name="Meyers B.C."/>
            <person name="Huo N."/>
            <person name="Gu Y.Q."/>
            <person name="Zhou H."/>
            <person name="Devos K.M."/>
            <person name="Bennetzen J.L."/>
            <person name="Unver T."/>
            <person name="Budak H."/>
            <person name="Gulick P.J."/>
            <person name="Galiba G."/>
            <person name="Kalapos B."/>
            <person name="Nelson D.R."/>
            <person name="Li P."/>
            <person name="You F.M."/>
            <person name="Luo M.C."/>
            <person name="Dvorak J."/>
        </authorList>
    </citation>
    <scope>NUCLEOTIDE SEQUENCE [LARGE SCALE GENOMIC DNA]</scope>
    <source>
        <strain evidence="2">cv. AL8/78</strain>
    </source>
</reference>
<name>A0A453PF18_AEGTS</name>
<reference evidence="2" key="4">
    <citation type="submission" date="2019-03" db="UniProtKB">
        <authorList>
            <consortium name="EnsemblPlants"/>
        </authorList>
    </citation>
    <scope>IDENTIFICATION</scope>
</reference>
<proteinExistence type="predicted"/>